<accession>A0AAD7GCW4</accession>
<gene>
    <name evidence="1" type="ORF">B0H17DRAFT_1205251</name>
</gene>
<comment type="caution">
    <text evidence="1">The sequence shown here is derived from an EMBL/GenBank/DDBJ whole genome shotgun (WGS) entry which is preliminary data.</text>
</comment>
<reference evidence="1" key="1">
    <citation type="submission" date="2023-03" db="EMBL/GenBank/DDBJ databases">
        <title>Massive genome expansion in bonnet fungi (Mycena s.s.) driven by repeated elements and novel gene families across ecological guilds.</title>
        <authorList>
            <consortium name="Lawrence Berkeley National Laboratory"/>
            <person name="Harder C.B."/>
            <person name="Miyauchi S."/>
            <person name="Viragh M."/>
            <person name="Kuo A."/>
            <person name="Thoen E."/>
            <person name="Andreopoulos B."/>
            <person name="Lu D."/>
            <person name="Skrede I."/>
            <person name="Drula E."/>
            <person name="Henrissat B."/>
            <person name="Morin E."/>
            <person name="Kohler A."/>
            <person name="Barry K."/>
            <person name="LaButti K."/>
            <person name="Morin E."/>
            <person name="Salamov A."/>
            <person name="Lipzen A."/>
            <person name="Mereny Z."/>
            <person name="Hegedus B."/>
            <person name="Baldrian P."/>
            <person name="Stursova M."/>
            <person name="Weitz H."/>
            <person name="Taylor A."/>
            <person name="Grigoriev I.V."/>
            <person name="Nagy L.G."/>
            <person name="Martin F."/>
            <person name="Kauserud H."/>
        </authorList>
    </citation>
    <scope>NUCLEOTIDE SEQUENCE</scope>
    <source>
        <strain evidence="1">CBHHK067</strain>
    </source>
</reference>
<dbReference type="Proteomes" id="UP001221757">
    <property type="component" value="Unassembled WGS sequence"/>
</dbReference>
<organism evidence="1 2">
    <name type="scientific">Mycena rosella</name>
    <name type="common">Pink bonnet</name>
    <name type="synonym">Agaricus rosellus</name>
    <dbReference type="NCBI Taxonomy" id="1033263"/>
    <lineage>
        <taxon>Eukaryota</taxon>
        <taxon>Fungi</taxon>
        <taxon>Dikarya</taxon>
        <taxon>Basidiomycota</taxon>
        <taxon>Agaricomycotina</taxon>
        <taxon>Agaricomycetes</taxon>
        <taxon>Agaricomycetidae</taxon>
        <taxon>Agaricales</taxon>
        <taxon>Marasmiineae</taxon>
        <taxon>Mycenaceae</taxon>
        <taxon>Mycena</taxon>
    </lineage>
</organism>
<dbReference type="AlphaFoldDB" id="A0AAD7GCW4"/>
<sequence>MSMPAPPFAGLFPSTTTVTVVPSFTRPGVTDLSAAELRTFVIDRVNRRNKAATRLKSAEAELHAALHHLHTRHQLAAHKRTTIISEAASARTNRDMAHLRCITAHRQVEEWWGTETAGEKHDPAAVLRLKKARASALARKAKPYLRAKVAGGIMHRLETIMYKAI</sequence>
<protein>
    <submittedName>
        <fullName evidence="1">Uncharacterized protein</fullName>
    </submittedName>
</protein>
<dbReference type="EMBL" id="JARKIE010000110">
    <property type="protein sequence ID" value="KAJ7683185.1"/>
    <property type="molecule type" value="Genomic_DNA"/>
</dbReference>
<evidence type="ECO:0000313" key="2">
    <source>
        <dbReference type="Proteomes" id="UP001221757"/>
    </source>
</evidence>
<proteinExistence type="predicted"/>
<evidence type="ECO:0000313" key="1">
    <source>
        <dbReference type="EMBL" id="KAJ7683185.1"/>
    </source>
</evidence>
<keyword evidence="2" id="KW-1185">Reference proteome</keyword>
<name>A0AAD7GCW4_MYCRO</name>